<keyword evidence="4" id="KW-1185">Reference proteome</keyword>
<proteinExistence type="predicted"/>
<dbReference type="PANTHER" id="PTHR37781:SF1">
    <property type="entry name" value="ADR380WP"/>
    <property type="match status" value="1"/>
</dbReference>
<dbReference type="InterPro" id="IPR031349">
    <property type="entry name" value="Tfb6"/>
</dbReference>
<evidence type="ECO:0000313" key="4">
    <source>
        <dbReference type="Proteomes" id="UP001202479"/>
    </source>
</evidence>
<evidence type="ECO:0000256" key="2">
    <source>
        <dbReference type="SAM" id="MobiDB-lite"/>
    </source>
</evidence>
<feature type="coiled-coil region" evidence="1">
    <location>
        <begin position="56"/>
        <end position="83"/>
    </location>
</feature>
<accession>A0AAI9WZ96</accession>
<dbReference type="GO" id="GO:0005675">
    <property type="term" value="C:transcription factor TFIIH holo complex"/>
    <property type="evidence" value="ECO:0007669"/>
    <property type="project" value="TreeGrafter"/>
</dbReference>
<sequence length="334" mass="38747">MEPIITPMSPMHPAPNEEINPLSLPTTQLENNDIDLNPDLYDDDDKSPPSTLQNNANLAEEELKDHNEAMRELEQSKQFSNADIYKLHQVTLPFTESYRLFTAKFDSFPPVYTSPITSDQQSKLIRYLDEQLLQIQRKFVKQQAETTVSYSCPRLIQDLDSVIDLLWVSIAQKQRLFGQEEYYIKILGDLEDYINHYKTLFDELWINSNVRDKFLDLDRKKMIAFFKFIQKLDLQLSLLIDGYDKLGKVHVAEEKNDGDISITNNNGRGVAIARNLQKFSATELVRLFPIISRLRLAIIEKIDSLRKKVTDESIRDVLELEVSRIFEGVLERSC</sequence>
<evidence type="ECO:0000256" key="1">
    <source>
        <dbReference type="SAM" id="Coils"/>
    </source>
</evidence>
<dbReference type="PANTHER" id="PTHR37781">
    <property type="entry name" value="TFIIH COMPLEX SUBUNIT"/>
    <property type="match status" value="1"/>
</dbReference>
<comment type="caution">
    <text evidence="3">The sequence shown here is derived from an EMBL/GenBank/DDBJ whole genome shotgun (WGS) entry which is preliminary data.</text>
</comment>
<dbReference type="RefSeq" id="XP_049181887.1">
    <property type="nucleotide sequence ID" value="XM_049326949.1"/>
</dbReference>
<feature type="region of interest" description="Disordered" evidence="2">
    <location>
        <begin position="1"/>
        <end position="53"/>
    </location>
</feature>
<gene>
    <name evidence="3" type="ORF">KGF56_000984</name>
</gene>
<dbReference type="Pfam" id="PF17110">
    <property type="entry name" value="TFB6"/>
    <property type="match status" value="1"/>
</dbReference>
<reference evidence="3" key="1">
    <citation type="journal article" date="2022" name="DNA Res.">
        <title>Genome analysis of five recently described species of the CUG-Ser clade uncovers Candida theae as a new hybrid lineage with pathogenic potential in the Candida parapsilosis species complex.</title>
        <authorList>
            <person name="Mixao V."/>
            <person name="Del Olmo V."/>
            <person name="Hegedusova E."/>
            <person name="Saus E."/>
            <person name="Pryszcz L."/>
            <person name="Cillingova A."/>
            <person name="Nosek J."/>
            <person name="Gabaldon T."/>
        </authorList>
    </citation>
    <scope>NUCLEOTIDE SEQUENCE</scope>
    <source>
        <strain evidence="3">CBS 10844</strain>
    </source>
</reference>
<keyword evidence="1" id="KW-0175">Coiled coil</keyword>
<dbReference type="GeneID" id="73378601"/>
<protein>
    <submittedName>
        <fullName evidence="3">Uncharacterized protein</fullName>
    </submittedName>
</protein>
<dbReference type="AlphaFoldDB" id="A0AAI9WZ96"/>
<organism evidence="3 4">
    <name type="scientific">Candida oxycetoniae</name>
    <dbReference type="NCBI Taxonomy" id="497107"/>
    <lineage>
        <taxon>Eukaryota</taxon>
        <taxon>Fungi</taxon>
        <taxon>Dikarya</taxon>
        <taxon>Ascomycota</taxon>
        <taxon>Saccharomycotina</taxon>
        <taxon>Pichiomycetes</taxon>
        <taxon>Debaryomycetaceae</taxon>
        <taxon>Candida/Lodderomyces clade</taxon>
        <taxon>Candida</taxon>
    </lineage>
</organism>
<name>A0AAI9WZ96_9ASCO</name>
<evidence type="ECO:0000313" key="3">
    <source>
        <dbReference type="EMBL" id="KAI3406142.2"/>
    </source>
</evidence>
<dbReference type="Proteomes" id="UP001202479">
    <property type="component" value="Unassembled WGS sequence"/>
</dbReference>
<dbReference type="EMBL" id="JAHUZD010000025">
    <property type="protein sequence ID" value="KAI3406142.2"/>
    <property type="molecule type" value="Genomic_DNA"/>
</dbReference>